<protein>
    <recommendedName>
        <fullName evidence="3">exo-alpha-sialidase</fullName>
        <ecNumber evidence="3">3.2.1.18</ecNumber>
    </recommendedName>
</protein>
<comment type="similarity">
    <text evidence="2">Belongs to the glycosyl hydrolase 33 family.</text>
</comment>
<dbReference type="RefSeq" id="WP_377088446.1">
    <property type="nucleotide sequence ID" value="NZ_JBHSJL010000014.1"/>
</dbReference>
<gene>
    <name evidence="6" type="ORF">ACFSW8_15490</name>
</gene>
<evidence type="ECO:0000256" key="3">
    <source>
        <dbReference type="ARBA" id="ARBA00012733"/>
    </source>
</evidence>
<feature type="chain" id="PRO_5047187565" description="exo-alpha-sialidase" evidence="4">
    <location>
        <begin position="26"/>
        <end position="387"/>
    </location>
</feature>
<dbReference type="SUPFAM" id="SSF50939">
    <property type="entry name" value="Sialidases"/>
    <property type="match status" value="1"/>
</dbReference>
<comment type="caution">
    <text evidence="6">The sequence shown here is derived from an EMBL/GenBank/DDBJ whole genome shotgun (WGS) entry which is preliminary data.</text>
</comment>
<organism evidence="6 7">
    <name type="scientific">Rubritalea tangerina</name>
    <dbReference type="NCBI Taxonomy" id="430798"/>
    <lineage>
        <taxon>Bacteria</taxon>
        <taxon>Pseudomonadati</taxon>
        <taxon>Verrucomicrobiota</taxon>
        <taxon>Verrucomicrobiia</taxon>
        <taxon>Verrucomicrobiales</taxon>
        <taxon>Rubritaleaceae</taxon>
        <taxon>Rubritalea</taxon>
    </lineage>
</organism>
<dbReference type="PANTHER" id="PTHR10628">
    <property type="entry name" value="SIALIDASE"/>
    <property type="match status" value="1"/>
</dbReference>
<reference evidence="7" key="1">
    <citation type="journal article" date="2019" name="Int. J. Syst. Evol. Microbiol.">
        <title>The Global Catalogue of Microorganisms (GCM) 10K type strain sequencing project: providing services to taxonomists for standard genome sequencing and annotation.</title>
        <authorList>
            <consortium name="The Broad Institute Genomics Platform"/>
            <consortium name="The Broad Institute Genome Sequencing Center for Infectious Disease"/>
            <person name="Wu L."/>
            <person name="Ma J."/>
        </authorList>
    </citation>
    <scope>NUCLEOTIDE SEQUENCE [LARGE SCALE GENOMIC DNA]</scope>
    <source>
        <strain evidence="7">CCUG 57942</strain>
    </source>
</reference>
<proteinExistence type="inferred from homology"/>
<sequence>MRQMIQQCAFLLMAMVAPLSGQTEAVEGVEKPVLVFESGEGGYPHYRIPALERAKDGSLLAFAEGRFIMDDHGRNDIVLKRSQDGGKTWGELQVIHADKEIVMVNPSPVTLESGRILLFYETFPHGYHARLGRHHKMMPSGFGMNTQKMLVRASDDHGKTWSKAVELQKVSRKGSSIISSGSPANSIQLKRGKHKGRVIVPLFLTQRIDDKNRTWQNAVLYSDDEGRSWKLSQSVPVTKTEPGNECLVSETDEGYVVMNSRSQRSKNRLLSQSRDGGVTWDPFVYSSALQNRPCNCGLLKFAYGDKSRSYFSFNNSTKNRKNGYIAVSKDDGKTWPIKKQIIPGYFGYSQLVKCDDSTLGLIYEPFESPRQKWDLYFVRVNTDWLER</sequence>
<dbReference type="CDD" id="cd15482">
    <property type="entry name" value="Sialidase_non-viral"/>
    <property type="match status" value="1"/>
</dbReference>
<feature type="signal peptide" evidence="4">
    <location>
        <begin position="1"/>
        <end position="25"/>
    </location>
</feature>
<dbReference type="Pfam" id="PF13088">
    <property type="entry name" value="BNR_2"/>
    <property type="match status" value="1"/>
</dbReference>
<dbReference type="Gene3D" id="2.120.10.10">
    <property type="match status" value="1"/>
</dbReference>
<evidence type="ECO:0000259" key="5">
    <source>
        <dbReference type="Pfam" id="PF13088"/>
    </source>
</evidence>
<evidence type="ECO:0000313" key="6">
    <source>
        <dbReference type="EMBL" id="MFD2160306.1"/>
    </source>
</evidence>
<accession>A0ABW4ZFL1</accession>
<evidence type="ECO:0000256" key="4">
    <source>
        <dbReference type="SAM" id="SignalP"/>
    </source>
</evidence>
<dbReference type="InterPro" id="IPR011040">
    <property type="entry name" value="Sialidase"/>
</dbReference>
<evidence type="ECO:0000313" key="7">
    <source>
        <dbReference type="Proteomes" id="UP001597389"/>
    </source>
</evidence>
<evidence type="ECO:0000256" key="1">
    <source>
        <dbReference type="ARBA" id="ARBA00000427"/>
    </source>
</evidence>
<feature type="domain" description="Sialidase" evidence="5">
    <location>
        <begin position="57"/>
        <end position="359"/>
    </location>
</feature>
<name>A0ABW4ZFL1_9BACT</name>
<evidence type="ECO:0000256" key="2">
    <source>
        <dbReference type="ARBA" id="ARBA00009348"/>
    </source>
</evidence>
<dbReference type="InterPro" id="IPR026856">
    <property type="entry name" value="Sialidase_fam"/>
</dbReference>
<dbReference type="Proteomes" id="UP001597389">
    <property type="component" value="Unassembled WGS sequence"/>
</dbReference>
<comment type="catalytic activity">
    <reaction evidence="1">
        <text>Hydrolysis of alpha-(2-&gt;3)-, alpha-(2-&gt;6)-, alpha-(2-&gt;8)- glycosidic linkages of terminal sialic acid residues in oligosaccharides, glycoproteins, glycolipids, colominic acid and synthetic substrates.</text>
        <dbReference type="EC" id="3.2.1.18"/>
    </reaction>
</comment>
<dbReference type="PANTHER" id="PTHR10628:SF30">
    <property type="entry name" value="EXO-ALPHA-SIALIDASE"/>
    <property type="match status" value="1"/>
</dbReference>
<dbReference type="InterPro" id="IPR036278">
    <property type="entry name" value="Sialidase_sf"/>
</dbReference>
<keyword evidence="4" id="KW-0732">Signal</keyword>
<keyword evidence="7" id="KW-1185">Reference proteome</keyword>
<dbReference type="EC" id="3.2.1.18" evidence="3"/>
<dbReference type="EMBL" id="JBHUJB010000076">
    <property type="protein sequence ID" value="MFD2160306.1"/>
    <property type="molecule type" value="Genomic_DNA"/>
</dbReference>